<name>A0A2T0V7E7_9MICO</name>
<keyword evidence="2" id="KW-1185">Reference proteome</keyword>
<dbReference type="Proteomes" id="UP000237983">
    <property type="component" value="Unassembled WGS sequence"/>
</dbReference>
<organism evidence="1 2">
    <name type="scientific">Glaciihabitans tibetensis</name>
    <dbReference type="NCBI Taxonomy" id="1266600"/>
    <lineage>
        <taxon>Bacteria</taxon>
        <taxon>Bacillati</taxon>
        <taxon>Actinomycetota</taxon>
        <taxon>Actinomycetes</taxon>
        <taxon>Micrococcales</taxon>
        <taxon>Microbacteriaceae</taxon>
        <taxon>Glaciihabitans</taxon>
    </lineage>
</organism>
<sequence>MAAGLALALATGPVLGGQQLVRAEYSSAVATAEYSAAVNALGQRVAAATSIVQSIAATKAAAQSTLDGSTDRVLGEGPRAWLRAALASADSLLSDLRAEVARTEQQPASSTLSVRAIREQTMVLDRLVRPDPARVAAVRRALVSSTSEVATAVSAWQVEQDRIAAEAAAAQAAAEAAAAALAQQIAAEVAAAAAAEELAAKEAAARAARAAGNQTAAPDSGAPASASAAEASAPAPAPAVPAAYSEYVWTTGFQVELDACRGSVNMTPSFGIPVIGEHWSCGGKSFPKSEGALVQLSGALSGTYVVGPIVAILNKHTNRIGDVPHGSDLLYQTCINGDNTRMSFTQLTRVG</sequence>
<protein>
    <submittedName>
        <fullName evidence="1">Uncharacterized protein</fullName>
    </submittedName>
</protein>
<accession>A0A2T0V7E7</accession>
<evidence type="ECO:0000313" key="1">
    <source>
        <dbReference type="EMBL" id="PRY65978.1"/>
    </source>
</evidence>
<dbReference type="EMBL" id="PVTL01000009">
    <property type="protein sequence ID" value="PRY65978.1"/>
    <property type="molecule type" value="Genomic_DNA"/>
</dbReference>
<evidence type="ECO:0000313" key="2">
    <source>
        <dbReference type="Proteomes" id="UP000237983"/>
    </source>
</evidence>
<reference evidence="1 2" key="1">
    <citation type="submission" date="2018-03" db="EMBL/GenBank/DDBJ databases">
        <title>Genomic Encyclopedia of Type Strains, Phase III (KMG-III): the genomes of soil and plant-associated and newly described type strains.</title>
        <authorList>
            <person name="Whitman W."/>
        </authorList>
    </citation>
    <scope>NUCLEOTIDE SEQUENCE [LARGE SCALE GENOMIC DNA]</scope>
    <source>
        <strain evidence="1 2">CGMCC 1.12484</strain>
    </source>
</reference>
<comment type="caution">
    <text evidence="1">The sequence shown here is derived from an EMBL/GenBank/DDBJ whole genome shotgun (WGS) entry which is preliminary data.</text>
</comment>
<dbReference type="AlphaFoldDB" id="A0A2T0V7E7"/>
<gene>
    <name evidence="1" type="ORF">B0I08_109128</name>
</gene>
<proteinExistence type="predicted"/>